<reference evidence="2" key="1">
    <citation type="submission" date="2020-03" db="EMBL/GenBank/DDBJ databases">
        <title>Studies in the Genomics of Life Span.</title>
        <authorList>
            <person name="Glass D."/>
        </authorList>
    </citation>
    <scope>NUCLEOTIDE SEQUENCE</scope>
    <source>
        <strain evidence="2">SUZIE</strain>
        <tissue evidence="2">Muscle</tissue>
    </source>
</reference>
<feature type="compositionally biased region" description="Low complexity" evidence="1">
    <location>
        <begin position="52"/>
        <end position="62"/>
    </location>
</feature>
<evidence type="ECO:0000256" key="1">
    <source>
        <dbReference type="SAM" id="MobiDB-lite"/>
    </source>
</evidence>
<comment type="caution">
    <text evidence="2">The sequence shown here is derived from an EMBL/GenBank/DDBJ whole genome shotgun (WGS) entry which is preliminary data.</text>
</comment>
<organism evidence="2 3">
    <name type="scientific">Sciurus carolinensis</name>
    <name type="common">Eastern gray squirrel</name>
    <dbReference type="NCBI Taxonomy" id="30640"/>
    <lineage>
        <taxon>Eukaryota</taxon>
        <taxon>Metazoa</taxon>
        <taxon>Chordata</taxon>
        <taxon>Craniata</taxon>
        <taxon>Vertebrata</taxon>
        <taxon>Euteleostomi</taxon>
        <taxon>Mammalia</taxon>
        <taxon>Eutheria</taxon>
        <taxon>Euarchontoglires</taxon>
        <taxon>Glires</taxon>
        <taxon>Rodentia</taxon>
        <taxon>Sciuromorpha</taxon>
        <taxon>Sciuridae</taxon>
        <taxon>Sciurinae</taxon>
        <taxon>Sciurini</taxon>
        <taxon>Sciurus</taxon>
    </lineage>
</organism>
<gene>
    <name evidence="2" type="ORF">SUZIE_194710</name>
</gene>
<feature type="compositionally biased region" description="Basic and acidic residues" evidence="1">
    <location>
        <begin position="64"/>
        <end position="74"/>
    </location>
</feature>
<evidence type="ECO:0000313" key="2">
    <source>
        <dbReference type="EMBL" id="MBZ3887791.1"/>
    </source>
</evidence>
<name>A0AA41T7H1_SCICA</name>
<feature type="region of interest" description="Disordered" evidence="1">
    <location>
        <begin position="1"/>
        <end position="26"/>
    </location>
</feature>
<proteinExistence type="predicted"/>
<feature type="region of interest" description="Disordered" evidence="1">
    <location>
        <begin position="52"/>
        <end position="74"/>
    </location>
</feature>
<sequence>MRVTATCGRGGGETRRRRSRRREHDLRRGIAAAAVAVATPGRAPSLLRSPLLPLPLSSGSRGVQDVRRGGDYLR</sequence>
<dbReference type="EMBL" id="JAATJV010419400">
    <property type="protein sequence ID" value="MBZ3887791.1"/>
    <property type="molecule type" value="Genomic_DNA"/>
</dbReference>
<evidence type="ECO:0000313" key="3">
    <source>
        <dbReference type="Proteomes" id="UP001166674"/>
    </source>
</evidence>
<keyword evidence="3" id="KW-1185">Reference proteome</keyword>
<dbReference type="Proteomes" id="UP001166674">
    <property type="component" value="Unassembled WGS sequence"/>
</dbReference>
<protein>
    <submittedName>
        <fullName evidence="2">Uncharacterized protein</fullName>
    </submittedName>
</protein>
<dbReference type="AlphaFoldDB" id="A0AA41T7H1"/>
<accession>A0AA41T7H1</accession>